<protein>
    <recommendedName>
        <fullName evidence="5">DUF4384 domain-containing protein</fullName>
    </recommendedName>
</protein>
<evidence type="ECO:0008006" key="5">
    <source>
        <dbReference type="Google" id="ProtNLM"/>
    </source>
</evidence>
<proteinExistence type="predicted"/>
<keyword evidence="4" id="KW-1185">Reference proteome</keyword>
<organism evidence="3 4">
    <name type="scientific">Paracidovorax konjaci</name>
    <dbReference type="NCBI Taxonomy" id="32040"/>
    <lineage>
        <taxon>Bacteria</taxon>
        <taxon>Pseudomonadati</taxon>
        <taxon>Pseudomonadota</taxon>
        <taxon>Betaproteobacteria</taxon>
        <taxon>Burkholderiales</taxon>
        <taxon>Comamonadaceae</taxon>
        <taxon>Paracidovorax</taxon>
    </lineage>
</organism>
<evidence type="ECO:0000313" key="4">
    <source>
        <dbReference type="Proteomes" id="UP000199517"/>
    </source>
</evidence>
<dbReference type="STRING" id="32040.SAMN04489710_11539"/>
<evidence type="ECO:0000256" key="2">
    <source>
        <dbReference type="SAM" id="SignalP"/>
    </source>
</evidence>
<accession>A0A1I1XZN8</accession>
<feature type="compositionally biased region" description="Low complexity" evidence="1">
    <location>
        <begin position="37"/>
        <end position="54"/>
    </location>
</feature>
<dbReference type="AlphaFoldDB" id="A0A1I1XZN8"/>
<dbReference type="RefSeq" id="WP_245783729.1">
    <property type="nucleotide sequence ID" value="NZ_FOMQ01000015.1"/>
</dbReference>
<dbReference type="Proteomes" id="UP000199517">
    <property type="component" value="Unassembled WGS sequence"/>
</dbReference>
<sequence length="150" mass="15599">MKHLSLCPRATAAALLAACLLPLSGHAELFTSLASSAGSSASSASDSIGRSSGGPDRGRKLSEGEYRVVQVAEVAGQPDKARLTLRAADDEFLLTLPRAAQGGRALAVGDRVRASSRPYGVEFARAETREAFFLVLDDAWASGLDTAVPL</sequence>
<name>A0A1I1XZN8_9BURK</name>
<feature type="chain" id="PRO_5011773001" description="DUF4384 domain-containing protein" evidence="2">
    <location>
        <begin position="28"/>
        <end position="150"/>
    </location>
</feature>
<feature type="region of interest" description="Disordered" evidence="1">
    <location>
        <begin position="37"/>
        <end position="62"/>
    </location>
</feature>
<evidence type="ECO:0000313" key="3">
    <source>
        <dbReference type="EMBL" id="SFE12766.1"/>
    </source>
</evidence>
<keyword evidence="2" id="KW-0732">Signal</keyword>
<feature type="signal peptide" evidence="2">
    <location>
        <begin position="1"/>
        <end position="27"/>
    </location>
</feature>
<reference evidence="4" key="1">
    <citation type="submission" date="2016-10" db="EMBL/GenBank/DDBJ databases">
        <authorList>
            <person name="Varghese N."/>
            <person name="Submissions S."/>
        </authorList>
    </citation>
    <scope>NUCLEOTIDE SEQUENCE [LARGE SCALE GENOMIC DNA]</scope>
    <source>
        <strain evidence="4">DSM 7481</strain>
    </source>
</reference>
<evidence type="ECO:0000256" key="1">
    <source>
        <dbReference type="SAM" id="MobiDB-lite"/>
    </source>
</evidence>
<dbReference type="EMBL" id="FOMQ01000015">
    <property type="protein sequence ID" value="SFE12766.1"/>
    <property type="molecule type" value="Genomic_DNA"/>
</dbReference>
<gene>
    <name evidence="3" type="ORF">SAMN04489710_11539</name>
</gene>